<name>A0A058Z056_FONAL</name>
<feature type="compositionally biased region" description="Basic residues" evidence="1">
    <location>
        <begin position="68"/>
        <end position="77"/>
    </location>
</feature>
<evidence type="ECO:0000313" key="3">
    <source>
        <dbReference type="Proteomes" id="UP000030693"/>
    </source>
</evidence>
<feature type="region of interest" description="Disordered" evidence="1">
    <location>
        <begin position="48"/>
        <end position="83"/>
    </location>
</feature>
<reference evidence="2" key="1">
    <citation type="submission" date="2013-04" db="EMBL/GenBank/DDBJ databases">
        <title>The Genome Sequence of Fonticula alba ATCC 38817.</title>
        <authorList>
            <consortium name="The Broad Institute Genomics Platform"/>
            <person name="Russ C."/>
            <person name="Cuomo C."/>
            <person name="Burger G."/>
            <person name="Gray M.W."/>
            <person name="Holland P.W.H."/>
            <person name="King N."/>
            <person name="Lang F.B.F."/>
            <person name="Roger A.J."/>
            <person name="Ruiz-Trillo I."/>
            <person name="Brown M."/>
            <person name="Walker B."/>
            <person name="Young S."/>
            <person name="Zeng Q."/>
            <person name="Gargeya S."/>
            <person name="Fitzgerald M."/>
            <person name="Haas B."/>
            <person name="Abouelleil A."/>
            <person name="Allen A.W."/>
            <person name="Alvarado L."/>
            <person name="Arachchi H.M."/>
            <person name="Berlin A.M."/>
            <person name="Chapman S.B."/>
            <person name="Gainer-Dewar J."/>
            <person name="Goldberg J."/>
            <person name="Griggs A."/>
            <person name="Gujja S."/>
            <person name="Hansen M."/>
            <person name="Howarth C."/>
            <person name="Imamovic A."/>
            <person name="Ireland A."/>
            <person name="Larimer J."/>
            <person name="McCowan C."/>
            <person name="Murphy C."/>
            <person name="Pearson M."/>
            <person name="Poon T.W."/>
            <person name="Priest M."/>
            <person name="Roberts A."/>
            <person name="Saif S."/>
            <person name="Shea T."/>
            <person name="Sisk P."/>
            <person name="Sykes S."/>
            <person name="Wortman J."/>
            <person name="Nusbaum C."/>
            <person name="Birren B."/>
        </authorList>
    </citation>
    <scope>NUCLEOTIDE SEQUENCE [LARGE SCALE GENOMIC DNA]</scope>
    <source>
        <strain evidence="2">ATCC 38817</strain>
    </source>
</reference>
<sequence length="238" mass="24344">MHADSLPDAEPLLPITFNMTLLLKADIPRGSGILGQVFLLLHATIPPDGRAPRSGPRPPGGTCDPRRARLAPRRRRIQPPPPHEAAHGLLIALMDTILDQVDFDQDQPLLLLHVIPLASAALLTAGPPHAGQRALPRLFGHAGSPSHPSELADIARAVARPAHGMSPARPAPTRGPDLGDARCRDGGGGDSALSSSDASDPGRACCPVPSVAPVLPGSGPTHAAGGPATHCAVCPAGA</sequence>
<evidence type="ECO:0000256" key="1">
    <source>
        <dbReference type="SAM" id="MobiDB-lite"/>
    </source>
</evidence>
<feature type="compositionally biased region" description="Basic and acidic residues" evidence="1">
    <location>
        <begin position="177"/>
        <end position="187"/>
    </location>
</feature>
<accession>A0A058Z056</accession>
<dbReference type="AlphaFoldDB" id="A0A058Z056"/>
<gene>
    <name evidence="2" type="ORF">H696_05995</name>
</gene>
<proteinExistence type="predicted"/>
<feature type="region of interest" description="Disordered" evidence="1">
    <location>
        <begin position="162"/>
        <end position="204"/>
    </location>
</feature>
<dbReference type="RefSeq" id="XP_009498037.1">
    <property type="nucleotide sequence ID" value="XM_009499762.1"/>
</dbReference>
<dbReference type="EMBL" id="KB932217">
    <property type="protein sequence ID" value="KCV67476.1"/>
    <property type="molecule type" value="Genomic_DNA"/>
</dbReference>
<dbReference type="Proteomes" id="UP000030693">
    <property type="component" value="Unassembled WGS sequence"/>
</dbReference>
<keyword evidence="3" id="KW-1185">Reference proteome</keyword>
<evidence type="ECO:0000313" key="2">
    <source>
        <dbReference type="EMBL" id="KCV67476.1"/>
    </source>
</evidence>
<organism evidence="2">
    <name type="scientific">Fonticula alba</name>
    <name type="common">Slime mold</name>
    <dbReference type="NCBI Taxonomy" id="691883"/>
    <lineage>
        <taxon>Eukaryota</taxon>
        <taxon>Rotosphaerida</taxon>
        <taxon>Fonticulaceae</taxon>
        <taxon>Fonticula</taxon>
    </lineage>
</organism>
<protein>
    <submittedName>
        <fullName evidence="2">Uncharacterized protein</fullName>
    </submittedName>
</protein>
<dbReference type="GeneID" id="20530720"/>